<organism evidence="2 3">
    <name type="scientific">Mesorhizobium metallidurans STM 2683</name>
    <dbReference type="NCBI Taxonomy" id="1297569"/>
    <lineage>
        <taxon>Bacteria</taxon>
        <taxon>Pseudomonadati</taxon>
        <taxon>Pseudomonadota</taxon>
        <taxon>Alphaproteobacteria</taxon>
        <taxon>Hyphomicrobiales</taxon>
        <taxon>Phyllobacteriaceae</taxon>
        <taxon>Mesorhizobium</taxon>
    </lineage>
</organism>
<evidence type="ECO:0000313" key="3">
    <source>
        <dbReference type="Proteomes" id="UP000012062"/>
    </source>
</evidence>
<keyword evidence="3" id="KW-1185">Reference proteome</keyword>
<dbReference type="Proteomes" id="UP000012062">
    <property type="component" value="Unassembled WGS sequence"/>
</dbReference>
<reference evidence="2 3" key="1">
    <citation type="submission" date="2013-02" db="EMBL/GenBank/DDBJ databases">
        <authorList>
            <person name="Genoscope - CEA"/>
        </authorList>
    </citation>
    <scope>NUCLEOTIDE SEQUENCE [LARGE SCALE GENOMIC DNA]</scope>
    <source>
        <strain evidence="2 3">STM 2683</strain>
    </source>
</reference>
<evidence type="ECO:0008006" key="4">
    <source>
        <dbReference type="Google" id="ProtNLM"/>
    </source>
</evidence>
<evidence type="ECO:0000313" key="2">
    <source>
        <dbReference type="EMBL" id="CCV07331.1"/>
    </source>
</evidence>
<gene>
    <name evidence="2" type="ORF">MESS2_530005</name>
</gene>
<dbReference type="AlphaFoldDB" id="M5F615"/>
<feature type="signal peptide" evidence="1">
    <location>
        <begin position="1"/>
        <end position="24"/>
    </location>
</feature>
<dbReference type="RefSeq" id="WP_008876219.1">
    <property type="nucleotide sequence ID" value="NZ_CAUM01000121.1"/>
</dbReference>
<evidence type="ECO:0000256" key="1">
    <source>
        <dbReference type="SAM" id="SignalP"/>
    </source>
</evidence>
<feature type="chain" id="PRO_5004066634" description="Lipoprotein" evidence="1">
    <location>
        <begin position="25"/>
        <end position="105"/>
    </location>
</feature>
<dbReference type="PROSITE" id="PS51257">
    <property type="entry name" value="PROKAR_LIPOPROTEIN"/>
    <property type="match status" value="1"/>
</dbReference>
<sequence length="105" mass="11016">MKAISAIVLLSCSLITGCASPLRASVDAAKYETMSCVDLNVAMGSVASEISQTAIARGKVAHANIPTWLWGGQRVASAVAARESTKIERLRQQQAAIAAARSRKC</sequence>
<dbReference type="EMBL" id="CAUM01000121">
    <property type="protein sequence ID" value="CCV07331.1"/>
    <property type="molecule type" value="Genomic_DNA"/>
</dbReference>
<dbReference type="OrthoDB" id="8095290at2"/>
<protein>
    <recommendedName>
        <fullName evidence="4">Lipoprotein</fullName>
    </recommendedName>
</protein>
<proteinExistence type="predicted"/>
<accession>M5F615</accession>
<keyword evidence="1" id="KW-0732">Signal</keyword>
<name>M5F615_9HYPH</name>
<comment type="caution">
    <text evidence="2">The sequence shown here is derived from an EMBL/GenBank/DDBJ whole genome shotgun (WGS) entry which is preliminary data.</text>
</comment>